<name>A0A379CC64_9PAST</name>
<feature type="chain" id="PRO_5017053263" evidence="1">
    <location>
        <begin position="19"/>
        <end position="155"/>
    </location>
</feature>
<accession>A0A379CC64</accession>
<proteinExistence type="predicted"/>
<dbReference type="Proteomes" id="UP000255417">
    <property type="component" value="Unassembled WGS sequence"/>
</dbReference>
<sequence length="155" mass="17742">MKKYFSILLALFSINAYAQTSLADIPLKNLNNQPVSLNQYKGKDVYVKVWASWCPFCLAGLADLDKLSAEKDKNFEVITIVSPTHRGEKSTEDFIRWYNGLDYKNITVLLDEQGEIIKRARIRGYPSSIILDKELNIKKSQAGHLTNEQIKKVFE</sequence>
<dbReference type="InterPro" id="IPR036249">
    <property type="entry name" value="Thioredoxin-like_sf"/>
</dbReference>
<keyword evidence="4" id="KW-1185">Reference proteome</keyword>
<evidence type="ECO:0000259" key="2">
    <source>
        <dbReference type="PROSITE" id="PS51352"/>
    </source>
</evidence>
<reference evidence="3 4" key="1">
    <citation type="submission" date="2018-06" db="EMBL/GenBank/DDBJ databases">
        <authorList>
            <consortium name="Pathogen Informatics"/>
            <person name="Doyle S."/>
        </authorList>
    </citation>
    <scope>NUCLEOTIDE SEQUENCE [LARGE SCALE GENOMIC DNA]</scope>
    <source>
        <strain evidence="3 4">NCTC12872</strain>
    </source>
</reference>
<dbReference type="Gene3D" id="3.40.30.10">
    <property type="entry name" value="Glutaredoxin"/>
    <property type="match status" value="1"/>
</dbReference>
<dbReference type="InterPro" id="IPR050553">
    <property type="entry name" value="Thioredoxin_ResA/DsbE_sf"/>
</dbReference>
<evidence type="ECO:0000313" key="4">
    <source>
        <dbReference type="Proteomes" id="UP000255417"/>
    </source>
</evidence>
<dbReference type="AlphaFoldDB" id="A0A379CC64"/>
<dbReference type="OrthoDB" id="9799347at2"/>
<feature type="domain" description="Thioredoxin" evidence="2">
    <location>
        <begin position="16"/>
        <end position="143"/>
    </location>
</feature>
<dbReference type="EMBL" id="UGTA01000001">
    <property type="protein sequence ID" value="SUB59257.1"/>
    <property type="molecule type" value="Genomic_DNA"/>
</dbReference>
<dbReference type="CDD" id="cd02966">
    <property type="entry name" value="TlpA_like_family"/>
    <property type="match status" value="1"/>
</dbReference>
<dbReference type="Pfam" id="PF08534">
    <property type="entry name" value="Redoxin"/>
    <property type="match status" value="1"/>
</dbReference>
<dbReference type="GO" id="GO:0016491">
    <property type="term" value="F:oxidoreductase activity"/>
    <property type="evidence" value="ECO:0007669"/>
    <property type="project" value="InterPro"/>
</dbReference>
<dbReference type="PROSITE" id="PS51352">
    <property type="entry name" value="THIOREDOXIN_2"/>
    <property type="match status" value="1"/>
</dbReference>
<organism evidence="3 4">
    <name type="scientific">Phocoenobacter uteri</name>
    <dbReference type="NCBI Taxonomy" id="146806"/>
    <lineage>
        <taxon>Bacteria</taxon>
        <taxon>Pseudomonadati</taxon>
        <taxon>Pseudomonadota</taxon>
        <taxon>Gammaproteobacteria</taxon>
        <taxon>Pasteurellales</taxon>
        <taxon>Pasteurellaceae</taxon>
        <taxon>Phocoenobacter</taxon>
    </lineage>
</organism>
<keyword evidence="1" id="KW-0732">Signal</keyword>
<dbReference type="PANTHER" id="PTHR42852:SF16">
    <property type="entry name" value="THIOL:DISULFIDE INTERCHANGE PROTEIN TLPA"/>
    <property type="match status" value="1"/>
</dbReference>
<protein>
    <submittedName>
        <fullName evidence="3">Trifunctional thioredoxin/methionine sulfoxide reductase A/B protein</fullName>
    </submittedName>
</protein>
<evidence type="ECO:0000256" key="1">
    <source>
        <dbReference type="SAM" id="SignalP"/>
    </source>
</evidence>
<evidence type="ECO:0000313" key="3">
    <source>
        <dbReference type="EMBL" id="SUB59257.1"/>
    </source>
</evidence>
<dbReference type="InterPro" id="IPR013766">
    <property type="entry name" value="Thioredoxin_domain"/>
</dbReference>
<dbReference type="RefSeq" id="WP_115315743.1">
    <property type="nucleotide sequence ID" value="NZ_LWIF01000001.1"/>
</dbReference>
<feature type="signal peptide" evidence="1">
    <location>
        <begin position="1"/>
        <end position="18"/>
    </location>
</feature>
<dbReference type="SUPFAM" id="SSF52833">
    <property type="entry name" value="Thioredoxin-like"/>
    <property type="match status" value="1"/>
</dbReference>
<dbReference type="InterPro" id="IPR013740">
    <property type="entry name" value="Redoxin"/>
</dbReference>
<gene>
    <name evidence="3" type="ORF">NCTC12872_01239</name>
</gene>
<dbReference type="PANTHER" id="PTHR42852">
    <property type="entry name" value="THIOL:DISULFIDE INTERCHANGE PROTEIN DSBE"/>
    <property type="match status" value="1"/>
</dbReference>